<proteinExistence type="predicted"/>
<accession>A0ACB8ZBZ9</accession>
<organism evidence="1 2">
    <name type="scientific">Smallanthus sonchifolius</name>
    <dbReference type="NCBI Taxonomy" id="185202"/>
    <lineage>
        <taxon>Eukaryota</taxon>
        <taxon>Viridiplantae</taxon>
        <taxon>Streptophyta</taxon>
        <taxon>Embryophyta</taxon>
        <taxon>Tracheophyta</taxon>
        <taxon>Spermatophyta</taxon>
        <taxon>Magnoliopsida</taxon>
        <taxon>eudicotyledons</taxon>
        <taxon>Gunneridae</taxon>
        <taxon>Pentapetalae</taxon>
        <taxon>asterids</taxon>
        <taxon>campanulids</taxon>
        <taxon>Asterales</taxon>
        <taxon>Asteraceae</taxon>
        <taxon>Asteroideae</taxon>
        <taxon>Heliantheae alliance</taxon>
        <taxon>Millerieae</taxon>
        <taxon>Smallanthus</taxon>
    </lineage>
</organism>
<gene>
    <name evidence="1" type="ORF">L1987_77829</name>
</gene>
<evidence type="ECO:0000313" key="1">
    <source>
        <dbReference type="EMBL" id="KAI3694848.1"/>
    </source>
</evidence>
<keyword evidence="2" id="KW-1185">Reference proteome</keyword>
<sequence length="323" mass="36732">MEYVLALDDSAMDIEMVDNLAKFCPTKEEMEQIKGYKGEKDNLGKCELFFMELMKVPRAEAKLRVFSYKLQFSTQISDLCANLKIVYLSVEQIRSSVKFRRVMQTILSLGNALNQGTSRGAAVGFRLDSILKLDETRARNNKTTLMHYLCKVLADKLPELLDFSKELGSLEPASKVQLKALAEEMQSITKGLEKVIQEKRMCKRDGHVSKRFRKSLKKFLTSAEGEVKSLASLYSGVGKSVDALILYFGEDPARCPYEQVVSTLLTFVRMFNQANDENCKQLEAEKKAAQKEAEQEKLKLQNHHNKESKLTRKTNIESESTEQ</sequence>
<dbReference type="Proteomes" id="UP001056120">
    <property type="component" value="Linkage Group LG26"/>
</dbReference>
<evidence type="ECO:0000313" key="2">
    <source>
        <dbReference type="Proteomes" id="UP001056120"/>
    </source>
</evidence>
<name>A0ACB8ZBZ9_9ASTR</name>
<protein>
    <submittedName>
        <fullName evidence="1">Uncharacterized protein</fullName>
    </submittedName>
</protein>
<reference evidence="1 2" key="2">
    <citation type="journal article" date="2022" name="Mol. Ecol. Resour.">
        <title>The genomes of chicory, endive, great burdock and yacon provide insights into Asteraceae paleo-polyploidization history and plant inulin production.</title>
        <authorList>
            <person name="Fan W."/>
            <person name="Wang S."/>
            <person name="Wang H."/>
            <person name="Wang A."/>
            <person name="Jiang F."/>
            <person name="Liu H."/>
            <person name="Zhao H."/>
            <person name="Xu D."/>
            <person name="Zhang Y."/>
        </authorList>
    </citation>
    <scope>NUCLEOTIDE SEQUENCE [LARGE SCALE GENOMIC DNA]</scope>
    <source>
        <strain evidence="2">cv. Yunnan</strain>
        <tissue evidence="1">Leaves</tissue>
    </source>
</reference>
<reference evidence="2" key="1">
    <citation type="journal article" date="2022" name="Mol. Ecol. Resour.">
        <title>The genomes of chicory, endive, great burdock and yacon provide insights into Asteraceae palaeo-polyploidization history and plant inulin production.</title>
        <authorList>
            <person name="Fan W."/>
            <person name="Wang S."/>
            <person name="Wang H."/>
            <person name="Wang A."/>
            <person name="Jiang F."/>
            <person name="Liu H."/>
            <person name="Zhao H."/>
            <person name="Xu D."/>
            <person name="Zhang Y."/>
        </authorList>
    </citation>
    <scope>NUCLEOTIDE SEQUENCE [LARGE SCALE GENOMIC DNA]</scope>
    <source>
        <strain evidence="2">cv. Yunnan</strain>
    </source>
</reference>
<comment type="caution">
    <text evidence="1">The sequence shown here is derived from an EMBL/GenBank/DDBJ whole genome shotgun (WGS) entry which is preliminary data.</text>
</comment>
<dbReference type="EMBL" id="CM042043">
    <property type="protein sequence ID" value="KAI3694848.1"/>
    <property type="molecule type" value="Genomic_DNA"/>
</dbReference>